<dbReference type="PANTHER" id="PTHR38149">
    <property type="entry name" value="ATPASE"/>
    <property type="match status" value="1"/>
</dbReference>
<dbReference type="InterPro" id="IPR019195">
    <property type="entry name" value="ABC_ATPase_put"/>
</dbReference>
<proteinExistence type="predicted"/>
<name>A0A2V3IBW8_9FLOR</name>
<gene>
    <name evidence="2" type="ORF">BWQ96_10712</name>
</gene>
<dbReference type="InterPro" id="IPR046833">
    <property type="entry name" value="ABC_N"/>
</dbReference>
<dbReference type="OrthoDB" id="952at2759"/>
<dbReference type="PANTHER" id="PTHR38149:SF1">
    <property type="entry name" value="ATPASE"/>
    <property type="match status" value="1"/>
</dbReference>
<accession>A0A2V3IBW8</accession>
<comment type="caution">
    <text evidence="2">The sequence shown here is derived from an EMBL/GenBank/DDBJ whole genome shotgun (WGS) entry which is preliminary data.</text>
</comment>
<organism evidence="2 3">
    <name type="scientific">Gracilariopsis chorda</name>
    <dbReference type="NCBI Taxonomy" id="448386"/>
    <lineage>
        <taxon>Eukaryota</taxon>
        <taxon>Rhodophyta</taxon>
        <taxon>Florideophyceae</taxon>
        <taxon>Rhodymeniophycidae</taxon>
        <taxon>Gracilariales</taxon>
        <taxon>Gracilariaceae</taxon>
        <taxon>Gracilariopsis</taxon>
    </lineage>
</organism>
<reference evidence="2 3" key="1">
    <citation type="journal article" date="2018" name="Mol. Biol. Evol.">
        <title>Analysis of the draft genome of the red seaweed Gracilariopsis chorda provides insights into genome size evolution in Rhodophyta.</title>
        <authorList>
            <person name="Lee J."/>
            <person name="Yang E.C."/>
            <person name="Graf L."/>
            <person name="Yang J.H."/>
            <person name="Qiu H."/>
            <person name="Zel Zion U."/>
            <person name="Chan C.X."/>
            <person name="Stephens T.G."/>
            <person name="Weber A.P.M."/>
            <person name="Boo G.H."/>
            <person name="Boo S.M."/>
            <person name="Kim K.M."/>
            <person name="Shin Y."/>
            <person name="Jung M."/>
            <person name="Lee S.J."/>
            <person name="Yim H.S."/>
            <person name="Lee J.H."/>
            <person name="Bhattacharya D."/>
            <person name="Yoon H.S."/>
        </authorList>
    </citation>
    <scope>NUCLEOTIDE SEQUENCE [LARGE SCALE GENOMIC DNA]</scope>
    <source>
        <strain evidence="2 3">SKKU-2015</strain>
        <tissue evidence="2">Whole body</tissue>
    </source>
</reference>
<dbReference type="Pfam" id="PF20446">
    <property type="entry name" value="ABC_N"/>
    <property type="match status" value="1"/>
</dbReference>
<protein>
    <recommendedName>
        <fullName evidence="1">ATPase of the ABC class N-terminal domain-containing protein</fullName>
    </recommendedName>
</protein>
<dbReference type="EMBL" id="NBIV01000634">
    <property type="protein sequence ID" value="PXF39593.1"/>
    <property type="molecule type" value="Genomic_DNA"/>
</dbReference>
<keyword evidence="3" id="KW-1185">Reference proteome</keyword>
<dbReference type="Proteomes" id="UP000247409">
    <property type="component" value="Unassembled WGS sequence"/>
</dbReference>
<dbReference type="AlphaFoldDB" id="A0A2V3IBW8"/>
<feature type="domain" description="ATPase of the ABC class N-terminal" evidence="1">
    <location>
        <begin position="8"/>
        <end position="77"/>
    </location>
</feature>
<evidence type="ECO:0000313" key="2">
    <source>
        <dbReference type="EMBL" id="PXF39593.1"/>
    </source>
</evidence>
<evidence type="ECO:0000259" key="1">
    <source>
        <dbReference type="Pfam" id="PF20446"/>
    </source>
</evidence>
<sequence>MYRLFPERAVGHPEGGDITIDRPSQHVLQRSSCLTRDNHLENRFCIGLPPRGRSIHAATAAYLLFELLPSVLMHVVFADNSDEQDLEHHIKSFEQQNAFWELPSENDLIAFIAKGIVLARLSGALDTASNKRQR</sequence>
<evidence type="ECO:0000313" key="3">
    <source>
        <dbReference type="Proteomes" id="UP000247409"/>
    </source>
</evidence>